<evidence type="ECO:0000313" key="2">
    <source>
        <dbReference type="EMBL" id="AFT75508.1"/>
    </source>
</evidence>
<dbReference type="KEGG" id="amg:AMEC673_14130"/>
<gene>
    <name evidence="2" type="ordered locus">AMEC673_14130</name>
</gene>
<sequence>MFRVGLFILITLVKFAHANSSDSIEQNNVLAFHADNAFLTERVNLQGNPYSTSVDTVQMLVDEIGYTDPVLHVPLVRSFAYMQHGENICVLNKIKAPEREKNHLYSLPLSFFQTQRFYQLASLPPIEKEFLDEKGRILSISRVLEAFPDSFIVLPEEYSFGERIDDDLKQVNREQILRIANNIYYSRFMEMFSKGKSDFALIFPATLYRSFGENMPIKVRSYSIADNPDYVSGHVICPNTPQGAEHIKRINAAIKRIYLTPEFINAHTRYLSAQDKQNLRTIIEQSIEKLMLAN</sequence>
<feature type="signal peptide" evidence="1">
    <location>
        <begin position="1"/>
        <end position="18"/>
    </location>
</feature>
<dbReference type="Proteomes" id="UP000006296">
    <property type="component" value="Chromosome"/>
</dbReference>
<feature type="chain" id="PRO_5044300966" description="Solute-binding protein family 3/N-terminal domain-containing protein" evidence="1">
    <location>
        <begin position="19"/>
        <end position="294"/>
    </location>
</feature>
<dbReference type="AlphaFoldDB" id="A0AB33A0P5"/>
<dbReference type="EMBL" id="CP003844">
    <property type="protein sequence ID" value="AFT75508.1"/>
    <property type="molecule type" value="Genomic_DNA"/>
</dbReference>
<organism evidence="2 3">
    <name type="scientific">Alteromonas macleodii (strain English Channel 673)</name>
    <dbReference type="NCBI Taxonomy" id="1004788"/>
    <lineage>
        <taxon>Bacteria</taxon>
        <taxon>Pseudomonadati</taxon>
        <taxon>Pseudomonadota</taxon>
        <taxon>Gammaproteobacteria</taxon>
        <taxon>Alteromonadales</taxon>
        <taxon>Alteromonadaceae</taxon>
        <taxon>Alteromonas/Salinimonas group</taxon>
        <taxon>Alteromonas</taxon>
    </lineage>
</organism>
<protein>
    <recommendedName>
        <fullName evidence="4">Solute-binding protein family 3/N-terminal domain-containing protein</fullName>
    </recommendedName>
</protein>
<name>A0AB33A0P5_ALTME</name>
<accession>A0AB33A0P5</accession>
<evidence type="ECO:0008006" key="4">
    <source>
        <dbReference type="Google" id="ProtNLM"/>
    </source>
</evidence>
<reference evidence="3" key="1">
    <citation type="journal article" date="2012" name="Sci. Rep.">
        <title>Genomes of surface isolates of Alteromonas macleodii: the life of a widespread marine opportunistic copiotroph.</title>
        <authorList>
            <person name="Lopez-Perez M."/>
            <person name="Gonzaga A."/>
            <person name="Martin-Cuadrado A.B."/>
            <person name="Onyshchenko O."/>
            <person name="Ghavidel A."/>
            <person name="Ghai R."/>
            <person name="Rodriguez-Valera F."/>
        </authorList>
    </citation>
    <scope>NUCLEOTIDE SEQUENCE [LARGE SCALE GENOMIC DNA]</scope>
    <source>
        <strain evidence="3">English Channel 673</strain>
    </source>
</reference>
<keyword evidence="1" id="KW-0732">Signal</keyword>
<evidence type="ECO:0000256" key="1">
    <source>
        <dbReference type="SAM" id="SignalP"/>
    </source>
</evidence>
<evidence type="ECO:0000313" key="3">
    <source>
        <dbReference type="Proteomes" id="UP000006296"/>
    </source>
</evidence>
<proteinExistence type="predicted"/>